<accession>A0A0F9I365</accession>
<organism evidence="1">
    <name type="scientific">marine sediment metagenome</name>
    <dbReference type="NCBI Taxonomy" id="412755"/>
    <lineage>
        <taxon>unclassified sequences</taxon>
        <taxon>metagenomes</taxon>
        <taxon>ecological metagenomes</taxon>
    </lineage>
</organism>
<name>A0A0F9I365_9ZZZZ</name>
<proteinExistence type="predicted"/>
<comment type="caution">
    <text evidence="1">The sequence shown here is derived from an EMBL/GenBank/DDBJ whole genome shotgun (WGS) entry which is preliminary data.</text>
</comment>
<sequence>MKASELLELLKFVWKRGEVFGLYGIDHSFKDINEEDVFGLNSTLNETLKKVNKKLLCKGLTLYELRGNYTDYLIKNYKCTEKECQEAWIKVQKHFPIYNPESGTQRLILEVAVRDMIDGVFIPKLAEVENID</sequence>
<gene>
    <name evidence="1" type="ORF">LCGC14_1629510</name>
</gene>
<protein>
    <submittedName>
        <fullName evidence="1">Uncharacterized protein</fullName>
    </submittedName>
</protein>
<evidence type="ECO:0000313" key="1">
    <source>
        <dbReference type="EMBL" id="KKM22026.1"/>
    </source>
</evidence>
<dbReference type="EMBL" id="LAZR01013423">
    <property type="protein sequence ID" value="KKM22026.1"/>
    <property type="molecule type" value="Genomic_DNA"/>
</dbReference>
<reference evidence="1" key="1">
    <citation type="journal article" date="2015" name="Nature">
        <title>Complex archaea that bridge the gap between prokaryotes and eukaryotes.</title>
        <authorList>
            <person name="Spang A."/>
            <person name="Saw J.H."/>
            <person name="Jorgensen S.L."/>
            <person name="Zaremba-Niedzwiedzka K."/>
            <person name="Martijn J."/>
            <person name="Lind A.E."/>
            <person name="van Eijk R."/>
            <person name="Schleper C."/>
            <person name="Guy L."/>
            <person name="Ettema T.J."/>
        </authorList>
    </citation>
    <scope>NUCLEOTIDE SEQUENCE</scope>
</reference>
<dbReference type="AlphaFoldDB" id="A0A0F9I365"/>